<proteinExistence type="predicted"/>
<accession>A0A2G8S0D0</accession>
<organism evidence="1 2">
    <name type="scientific">Ganoderma sinense ZZ0214-1</name>
    <dbReference type="NCBI Taxonomy" id="1077348"/>
    <lineage>
        <taxon>Eukaryota</taxon>
        <taxon>Fungi</taxon>
        <taxon>Dikarya</taxon>
        <taxon>Basidiomycota</taxon>
        <taxon>Agaricomycotina</taxon>
        <taxon>Agaricomycetes</taxon>
        <taxon>Polyporales</taxon>
        <taxon>Polyporaceae</taxon>
        <taxon>Ganoderma</taxon>
    </lineage>
</organism>
<dbReference type="Gene3D" id="3.80.10.10">
    <property type="entry name" value="Ribonuclease Inhibitor"/>
    <property type="match status" value="1"/>
</dbReference>
<dbReference type="SUPFAM" id="SSF52047">
    <property type="entry name" value="RNI-like"/>
    <property type="match status" value="1"/>
</dbReference>
<dbReference type="AlphaFoldDB" id="A0A2G8S0D0"/>
<dbReference type="Proteomes" id="UP000230002">
    <property type="component" value="Unassembled WGS sequence"/>
</dbReference>
<evidence type="ECO:0000313" key="2">
    <source>
        <dbReference type="Proteomes" id="UP000230002"/>
    </source>
</evidence>
<dbReference type="InterPro" id="IPR032675">
    <property type="entry name" value="LRR_dom_sf"/>
</dbReference>
<comment type="caution">
    <text evidence="1">The sequence shown here is derived from an EMBL/GenBank/DDBJ whole genome shotgun (WGS) entry which is preliminary data.</text>
</comment>
<keyword evidence="2" id="KW-1185">Reference proteome</keyword>
<protein>
    <recommendedName>
        <fullName evidence="3">F-box domain-containing protein</fullName>
    </recommendedName>
</protein>
<evidence type="ECO:0008006" key="3">
    <source>
        <dbReference type="Google" id="ProtNLM"/>
    </source>
</evidence>
<gene>
    <name evidence="1" type="ORF">GSI_10147</name>
</gene>
<name>A0A2G8S0D0_9APHY</name>
<dbReference type="EMBL" id="AYKW01000034">
    <property type="protein sequence ID" value="PIL27008.1"/>
    <property type="molecule type" value="Genomic_DNA"/>
</dbReference>
<sequence length="455" mass="50378">MLAACPHWTRALLVVLLDPEQMADLSPKIKQRLLCVSHCTSVPLDTWRTFPLAFSFTVFPNLRSPKLRHSHFHPPASQYLSLRRLQLDHCVVRPLSSTSRSLALCAIQDTLQSFPNLEMLSLTCCLSAKYPDDVSGVLPAPRLMKTVRLPRLRHLELSDAWDHISRFLSHLVFPPTAALALGPFRTQEPTLQLFAGVDLSLKPHATTLHLELGSWGPMQSACWELRGAGVRPLRVAATPPYTSPRTISRFTRDLAADLAPGRGPTTFTLLGMGSDELRGYWDALPASVCPVLEVLALNWSLPRDPDGANGEHWRVLRDRDAFDSDGGHLELEDAPVFWLLRSLRRLCDALRACLSARAGRSSPQVQVRRAEITLCPCLVDRDADGKEVVLQGWQVALAGERIREKLGNLVGDIAVVGGRSWMLTAKLSAALLRRSENPGITRPCATNFESSSDRP</sequence>
<reference evidence="1 2" key="1">
    <citation type="journal article" date="2015" name="Sci. Rep.">
        <title>Chromosome-level genome map provides insights into diverse defense mechanisms in the medicinal fungus Ganoderma sinense.</title>
        <authorList>
            <person name="Zhu Y."/>
            <person name="Xu J."/>
            <person name="Sun C."/>
            <person name="Zhou S."/>
            <person name="Xu H."/>
            <person name="Nelson D.R."/>
            <person name="Qian J."/>
            <person name="Song J."/>
            <person name="Luo H."/>
            <person name="Xiang L."/>
            <person name="Li Y."/>
            <person name="Xu Z."/>
            <person name="Ji A."/>
            <person name="Wang L."/>
            <person name="Lu S."/>
            <person name="Hayward A."/>
            <person name="Sun W."/>
            <person name="Li X."/>
            <person name="Schwartz D.C."/>
            <person name="Wang Y."/>
            <person name="Chen S."/>
        </authorList>
    </citation>
    <scope>NUCLEOTIDE SEQUENCE [LARGE SCALE GENOMIC DNA]</scope>
    <source>
        <strain evidence="1 2">ZZ0214-1</strain>
    </source>
</reference>
<evidence type="ECO:0000313" key="1">
    <source>
        <dbReference type="EMBL" id="PIL27008.1"/>
    </source>
</evidence>